<evidence type="ECO:0000256" key="3">
    <source>
        <dbReference type="HAMAP-Rule" id="MF_01241"/>
    </source>
</evidence>
<dbReference type="PANTHER" id="PTHR11280:SF5">
    <property type="entry name" value="GLUCOSAMINE-6-PHOSPHATE ISOMERASE"/>
    <property type="match status" value="1"/>
</dbReference>
<dbReference type="Gene3D" id="3.40.50.1360">
    <property type="match status" value="1"/>
</dbReference>
<evidence type="ECO:0000256" key="2">
    <source>
        <dbReference type="ARBA" id="ARBA00023277"/>
    </source>
</evidence>
<reference evidence="5 6" key="1">
    <citation type="submission" date="2023-03" db="EMBL/GenBank/DDBJ databases">
        <title>Bacillus Genome Sequencing.</title>
        <authorList>
            <person name="Dunlap C."/>
        </authorList>
    </citation>
    <scope>NUCLEOTIDE SEQUENCE [LARGE SCALE GENOMIC DNA]</scope>
    <source>
        <strain evidence="5 6">NRS-1717</strain>
    </source>
</reference>
<gene>
    <name evidence="3 5" type="primary">nagB</name>
    <name evidence="5" type="ORF">P9271_16000</name>
</gene>
<keyword evidence="6" id="KW-1185">Reference proteome</keyword>
<dbReference type="RefSeq" id="WP_066225025.1">
    <property type="nucleotide sequence ID" value="NZ_JARTFQ010000004.1"/>
</dbReference>
<dbReference type="PROSITE" id="PS01161">
    <property type="entry name" value="GLC_GALNAC_ISOMERASE"/>
    <property type="match status" value="1"/>
</dbReference>
<dbReference type="CDD" id="cd01399">
    <property type="entry name" value="GlcN6P_deaminase"/>
    <property type="match status" value="1"/>
</dbReference>
<feature type="active site" description="For ring-opening step" evidence="3">
    <location>
        <position position="136"/>
    </location>
</feature>
<evidence type="ECO:0000259" key="4">
    <source>
        <dbReference type="Pfam" id="PF01182"/>
    </source>
</evidence>
<comment type="catalytic activity">
    <reaction evidence="3">
        <text>alpha-D-glucosamine 6-phosphate + H2O = beta-D-fructose 6-phosphate + NH4(+)</text>
        <dbReference type="Rhea" id="RHEA:12172"/>
        <dbReference type="ChEBI" id="CHEBI:15377"/>
        <dbReference type="ChEBI" id="CHEBI:28938"/>
        <dbReference type="ChEBI" id="CHEBI:57634"/>
        <dbReference type="ChEBI" id="CHEBI:75989"/>
        <dbReference type="EC" id="3.5.99.6"/>
    </reaction>
</comment>
<dbReference type="GO" id="GO:0004342">
    <property type="term" value="F:glucosamine-6-phosphate deaminase activity"/>
    <property type="evidence" value="ECO:0007669"/>
    <property type="project" value="UniProtKB-EC"/>
</dbReference>
<accession>A0ABU6P0B5</accession>
<protein>
    <recommendedName>
        <fullName evidence="3">Glucosamine-6-phosphate deaminase</fullName>
        <ecNumber evidence="3">3.5.99.6</ecNumber>
    </recommendedName>
    <alternativeName>
        <fullName evidence="3">GlcN6P deaminase</fullName>
        <shortName evidence="3">GNPDA</shortName>
    </alternativeName>
    <alternativeName>
        <fullName evidence="3">Glucosamine-6-phosphate isomerase</fullName>
    </alternativeName>
</protein>
<comment type="similarity">
    <text evidence="3">Belongs to the glucosamine/galactosamine-6-phosphate isomerase family. NagB subfamily.</text>
</comment>
<feature type="domain" description="Glucosamine/galactosamine-6-phosphate isomerase" evidence="4">
    <location>
        <begin position="10"/>
        <end position="229"/>
    </location>
</feature>
<comment type="caution">
    <text evidence="5">The sequence shown here is derived from an EMBL/GenBank/DDBJ whole genome shotgun (WGS) entry which is preliminary data.</text>
</comment>
<comment type="function">
    <text evidence="3">Catalyzes the reversible isomerization-deamination of glucosamine 6-phosphate (GlcN6P) to form fructose 6-phosphate (Fru6P) and ammonium ion.</text>
</comment>
<proteinExistence type="inferred from homology"/>
<dbReference type="Proteomes" id="UP001342826">
    <property type="component" value="Unassembled WGS sequence"/>
</dbReference>
<dbReference type="NCBIfam" id="TIGR00502">
    <property type="entry name" value="nagB"/>
    <property type="match status" value="1"/>
</dbReference>
<comment type="pathway">
    <text evidence="3">Amino-sugar metabolism; N-acetylneuraminate degradation; D-fructose 6-phosphate from N-acetylneuraminate: step 5/5.</text>
</comment>
<comment type="caution">
    <text evidence="3">Lacks conserved residue(s) required for the propagation of feature annotation.</text>
</comment>
<feature type="active site" description="Proton acceptor; for enolization step" evidence="3">
    <location>
        <position position="67"/>
    </location>
</feature>
<dbReference type="InterPro" id="IPR018321">
    <property type="entry name" value="Glucosamine6P_isomerase_CS"/>
</dbReference>
<dbReference type="EMBL" id="JARTFS010000013">
    <property type="protein sequence ID" value="MED4402809.1"/>
    <property type="molecule type" value="Genomic_DNA"/>
</dbReference>
<dbReference type="SUPFAM" id="SSF100950">
    <property type="entry name" value="NagB/RpiA/CoA transferase-like"/>
    <property type="match status" value="1"/>
</dbReference>
<keyword evidence="2 3" id="KW-0119">Carbohydrate metabolism</keyword>
<sequence length="246" mass="27127">MKLIVVKNSDEMSKLAAEKMLAVIKEKPNATIGLATGGTPKGVYAELRKDHQENGTSYGQIKTVNLDEYVGLSPDDPNSYHYYMNEEFLSHINIKEENIHLPNGIADDLQTECKRYEEIISSLGGIDLQLLGIGHNGHIGFNEPGTSFESRTHLVHLTEETIQANSRYFDSIDDVPTKALTMGIKTILESNEIILVANGKEKAKAIKFLVEDPIDELVPASALRSHANVTIIVDEAAASLLQKEQK</sequence>
<dbReference type="HAMAP" id="MF_01241">
    <property type="entry name" value="GlcN6P_deamin"/>
    <property type="match status" value="1"/>
</dbReference>
<organism evidence="5 6">
    <name type="scientific">Metabacillus fastidiosus</name>
    <dbReference type="NCBI Taxonomy" id="1458"/>
    <lineage>
        <taxon>Bacteria</taxon>
        <taxon>Bacillati</taxon>
        <taxon>Bacillota</taxon>
        <taxon>Bacilli</taxon>
        <taxon>Bacillales</taxon>
        <taxon>Bacillaceae</taxon>
        <taxon>Metabacillus</taxon>
    </lineage>
</organism>
<dbReference type="InterPro" id="IPR006148">
    <property type="entry name" value="Glc/Gal-6P_isomerase"/>
</dbReference>
<dbReference type="EC" id="3.5.99.6" evidence="3"/>
<evidence type="ECO:0000313" key="5">
    <source>
        <dbReference type="EMBL" id="MED4402809.1"/>
    </source>
</evidence>
<name>A0ABU6P0B5_9BACI</name>
<dbReference type="InterPro" id="IPR004547">
    <property type="entry name" value="Glucosamine6P_isomerase"/>
</dbReference>
<keyword evidence="1 3" id="KW-0378">Hydrolase</keyword>
<dbReference type="Pfam" id="PF01182">
    <property type="entry name" value="Glucosamine_iso"/>
    <property type="match status" value="1"/>
</dbReference>
<evidence type="ECO:0000256" key="1">
    <source>
        <dbReference type="ARBA" id="ARBA00022801"/>
    </source>
</evidence>
<feature type="active site" description="Proton acceptor; for ring-opening step" evidence="3">
    <location>
        <position position="138"/>
    </location>
</feature>
<evidence type="ECO:0000313" key="6">
    <source>
        <dbReference type="Proteomes" id="UP001342826"/>
    </source>
</evidence>
<feature type="active site" description="For ring-opening step" evidence="3">
    <location>
        <position position="143"/>
    </location>
</feature>
<dbReference type="GeneID" id="301139460"/>
<dbReference type="PANTHER" id="PTHR11280">
    <property type="entry name" value="GLUCOSAMINE-6-PHOSPHATE ISOMERASE"/>
    <property type="match status" value="1"/>
</dbReference>
<dbReference type="InterPro" id="IPR037171">
    <property type="entry name" value="NagB/RpiA_transferase-like"/>
</dbReference>